<dbReference type="SUPFAM" id="SSF53383">
    <property type="entry name" value="PLP-dependent transferases"/>
    <property type="match status" value="1"/>
</dbReference>
<evidence type="ECO:0000256" key="4">
    <source>
        <dbReference type="PIRSR" id="PIRSR000390-2"/>
    </source>
</evidence>
<keyword evidence="7" id="KW-1185">Reference proteome</keyword>
<evidence type="ECO:0000256" key="1">
    <source>
        <dbReference type="ARBA" id="ARBA00022898"/>
    </source>
</evidence>
<dbReference type="KEGG" id="evi:Echvi_3862"/>
<proteinExistence type="inferred from homology"/>
<evidence type="ECO:0000256" key="5">
    <source>
        <dbReference type="RuleBase" id="RU004508"/>
    </source>
</evidence>
<dbReference type="AlphaFoldDB" id="L0G1K7"/>
<dbReference type="GO" id="GO:0008483">
    <property type="term" value="F:transaminase activity"/>
    <property type="evidence" value="ECO:0007669"/>
    <property type="project" value="TreeGrafter"/>
</dbReference>
<comment type="similarity">
    <text evidence="2 5">Belongs to the DegT/DnrJ/EryC1 family.</text>
</comment>
<dbReference type="PANTHER" id="PTHR30244:SF36">
    <property type="entry name" value="3-OXO-GLUCOSE-6-PHOSPHATE:GLUTAMATE AMINOTRANSFERASE"/>
    <property type="match status" value="1"/>
</dbReference>
<dbReference type="InterPro" id="IPR015422">
    <property type="entry name" value="PyrdxlP-dep_Trfase_small"/>
</dbReference>
<feature type="modified residue" description="N6-(pyridoxal phosphate)lysine" evidence="4">
    <location>
        <position position="187"/>
    </location>
</feature>
<dbReference type="InterPro" id="IPR000653">
    <property type="entry name" value="DegT/StrS_aminotransferase"/>
</dbReference>
<dbReference type="InterPro" id="IPR015421">
    <property type="entry name" value="PyrdxlP-dep_Trfase_major"/>
</dbReference>
<dbReference type="eggNOG" id="COG0399">
    <property type="taxonomic scope" value="Bacteria"/>
</dbReference>
<sequence>MSRSIPFLELAPMHRDLADELKAKFAALLEKGLFSGGEEVEVLASSMQEFLKVPYAIPCANGTDALELALRALEVGPGDEVIVPALTWVSTAEVVKMVGANLVFCDVDADGLMDLTLLPSVISPNTKAVIPVHLYGKMMDMKSLAAIAQKTGIKVIEDAAQAFGAFQGGKSAGAYGDIGCFSFYPTKNLGALGEAGMLTSHDGGLSERLRLLLNHGQPQRDVHELIGRNSRIDTLQAAFLNVKLSYFTPWQQRRKALAKLYLDHLQHLKGIKVPSSILQENHNAHLFTIQTNQRDALKECLSKKGIGTAIHYPLPVPAMKPFGEIDAFPVAARIGKTTLSLPLHPYLREDEVRYVCEEVQRFFNKA</sequence>
<dbReference type="Gene3D" id="3.40.640.10">
    <property type="entry name" value="Type I PLP-dependent aspartate aminotransferase-like (Major domain)"/>
    <property type="match status" value="1"/>
</dbReference>
<dbReference type="Pfam" id="PF01041">
    <property type="entry name" value="DegT_DnrJ_EryC1"/>
    <property type="match status" value="1"/>
</dbReference>
<feature type="active site" description="Proton acceptor" evidence="3">
    <location>
        <position position="187"/>
    </location>
</feature>
<dbReference type="OrthoDB" id="9804264at2"/>
<accession>L0G1K7</accession>
<reference evidence="7" key="1">
    <citation type="submission" date="2012-02" db="EMBL/GenBank/DDBJ databases">
        <title>The complete genome of Echinicola vietnamensis DSM 17526.</title>
        <authorList>
            <person name="Lucas S."/>
            <person name="Copeland A."/>
            <person name="Lapidus A."/>
            <person name="Glavina del Rio T."/>
            <person name="Dalin E."/>
            <person name="Tice H."/>
            <person name="Bruce D."/>
            <person name="Goodwin L."/>
            <person name="Pitluck S."/>
            <person name="Peters L."/>
            <person name="Ovchinnikova G."/>
            <person name="Teshima H."/>
            <person name="Kyrpides N."/>
            <person name="Mavromatis K."/>
            <person name="Ivanova N."/>
            <person name="Brettin T."/>
            <person name="Detter J.C."/>
            <person name="Han C."/>
            <person name="Larimer F."/>
            <person name="Land M."/>
            <person name="Hauser L."/>
            <person name="Markowitz V."/>
            <person name="Cheng J.-F."/>
            <person name="Hugenholtz P."/>
            <person name="Woyke T."/>
            <person name="Wu D."/>
            <person name="Brambilla E."/>
            <person name="Klenk H.-P."/>
            <person name="Eisen J.A."/>
        </authorList>
    </citation>
    <scope>NUCLEOTIDE SEQUENCE [LARGE SCALE GENOMIC DNA]</scope>
    <source>
        <strain evidence="7">DSM 17526 / LMG 23754 / KMM 6221</strain>
    </source>
</reference>
<dbReference type="Gene3D" id="3.90.1150.10">
    <property type="entry name" value="Aspartate Aminotransferase, domain 1"/>
    <property type="match status" value="1"/>
</dbReference>
<evidence type="ECO:0000313" key="6">
    <source>
        <dbReference type="EMBL" id="AGA80074.1"/>
    </source>
</evidence>
<dbReference type="InterPro" id="IPR015424">
    <property type="entry name" value="PyrdxlP-dep_Trfase"/>
</dbReference>
<name>L0G1K7_ECHVK</name>
<keyword evidence="1 4" id="KW-0663">Pyridoxal phosphate</keyword>
<dbReference type="GO" id="GO:0000271">
    <property type="term" value="P:polysaccharide biosynthetic process"/>
    <property type="evidence" value="ECO:0007669"/>
    <property type="project" value="TreeGrafter"/>
</dbReference>
<dbReference type="EMBL" id="CP003346">
    <property type="protein sequence ID" value="AGA80074.1"/>
    <property type="molecule type" value="Genomic_DNA"/>
</dbReference>
<dbReference type="PATRIC" id="fig|926556.3.peg.4065"/>
<evidence type="ECO:0000256" key="2">
    <source>
        <dbReference type="ARBA" id="ARBA00037999"/>
    </source>
</evidence>
<dbReference type="STRING" id="926556.Echvi_3862"/>
<dbReference type="HOGENOM" id="CLU_033332_6_0_10"/>
<dbReference type="CDD" id="cd00616">
    <property type="entry name" value="AHBA_syn"/>
    <property type="match status" value="1"/>
</dbReference>
<evidence type="ECO:0000313" key="7">
    <source>
        <dbReference type="Proteomes" id="UP000010796"/>
    </source>
</evidence>
<dbReference type="PANTHER" id="PTHR30244">
    <property type="entry name" value="TRANSAMINASE"/>
    <property type="match status" value="1"/>
</dbReference>
<dbReference type="PIRSF" id="PIRSF000390">
    <property type="entry name" value="PLP_StrS"/>
    <property type="match status" value="1"/>
</dbReference>
<dbReference type="RefSeq" id="WP_015267615.1">
    <property type="nucleotide sequence ID" value="NC_019904.1"/>
</dbReference>
<gene>
    <name evidence="6" type="ordered locus">Echvi_3862</name>
</gene>
<organism evidence="6 7">
    <name type="scientific">Echinicola vietnamensis (strain DSM 17526 / LMG 23754 / KMM 6221)</name>
    <dbReference type="NCBI Taxonomy" id="926556"/>
    <lineage>
        <taxon>Bacteria</taxon>
        <taxon>Pseudomonadati</taxon>
        <taxon>Bacteroidota</taxon>
        <taxon>Cytophagia</taxon>
        <taxon>Cytophagales</taxon>
        <taxon>Cyclobacteriaceae</taxon>
        <taxon>Echinicola</taxon>
    </lineage>
</organism>
<dbReference type="GO" id="GO:0030170">
    <property type="term" value="F:pyridoxal phosphate binding"/>
    <property type="evidence" value="ECO:0007669"/>
    <property type="project" value="TreeGrafter"/>
</dbReference>
<dbReference type="Proteomes" id="UP000010796">
    <property type="component" value="Chromosome"/>
</dbReference>
<protein>
    <submittedName>
        <fullName evidence="6">Putative PLP-dependent enzyme possibly involved in cell wall biogenesis</fullName>
    </submittedName>
</protein>
<evidence type="ECO:0000256" key="3">
    <source>
        <dbReference type="PIRSR" id="PIRSR000390-1"/>
    </source>
</evidence>